<dbReference type="GO" id="GO:0005886">
    <property type="term" value="C:plasma membrane"/>
    <property type="evidence" value="ECO:0007669"/>
    <property type="project" value="TreeGrafter"/>
</dbReference>
<dbReference type="InterPro" id="IPR004358">
    <property type="entry name" value="Sig_transdc_His_kin-like_C"/>
</dbReference>
<evidence type="ECO:0000256" key="3">
    <source>
        <dbReference type="ARBA" id="ARBA00022679"/>
    </source>
</evidence>
<dbReference type="InterPro" id="IPR011006">
    <property type="entry name" value="CheY-like_superfamily"/>
</dbReference>
<dbReference type="PROSITE" id="PS50112">
    <property type="entry name" value="PAS"/>
    <property type="match status" value="2"/>
</dbReference>
<feature type="modified residue" description="4-aspartylphosphate" evidence="5">
    <location>
        <position position="55"/>
    </location>
</feature>
<dbReference type="InterPro" id="IPR000014">
    <property type="entry name" value="PAS"/>
</dbReference>
<dbReference type="InterPro" id="IPR001610">
    <property type="entry name" value="PAC"/>
</dbReference>
<dbReference type="Proteomes" id="UP000185779">
    <property type="component" value="Unassembled WGS sequence"/>
</dbReference>
<dbReference type="PROSITE" id="PS50109">
    <property type="entry name" value="HIS_KIN"/>
    <property type="match status" value="1"/>
</dbReference>
<dbReference type="SUPFAM" id="SSF52172">
    <property type="entry name" value="CheY-like"/>
    <property type="match status" value="1"/>
</dbReference>
<dbReference type="CDD" id="cd00156">
    <property type="entry name" value="REC"/>
    <property type="match status" value="1"/>
</dbReference>
<dbReference type="Gene3D" id="3.40.50.2300">
    <property type="match status" value="1"/>
</dbReference>
<dbReference type="SMART" id="SM00091">
    <property type="entry name" value="PAS"/>
    <property type="match status" value="2"/>
</dbReference>
<accession>A0A1F2P4S8</accession>
<comment type="caution">
    <text evidence="10">The sequence shown here is derived from an EMBL/GenBank/DDBJ whole genome shotgun (WGS) entry which is preliminary data.</text>
</comment>
<dbReference type="PROSITE" id="PS50113">
    <property type="entry name" value="PAC"/>
    <property type="match status" value="2"/>
</dbReference>
<dbReference type="InterPro" id="IPR003594">
    <property type="entry name" value="HATPase_dom"/>
</dbReference>
<comment type="catalytic activity">
    <reaction evidence="1">
        <text>ATP + protein L-histidine = ADP + protein N-phospho-L-histidine.</text>
        <dbReference type="EC" id="2.7.13.3"/>
    </reaction>
</comment>
<dbReference type="PATRIC" id="fig|1839936.3.peg.1062"/>
<feature type="domain" description="PAC" evidence="9">
    <location>
        <begin position="509"/>
        <end position="560"/>
    </location>
</feature>
<dbReference type="Pfam" id="PF01590">
    <property type="entry name" value="GAF"/>
    <property type="match status" value="1"/>
</dbReference>
<evidence type="ECO:0000256" key="2">
    <source>
        <dbReference type="ARBA" id="ARBA00012438"/>
    </source>
</evidence>
<evidence type="ECO:0000259" key="9">
    <source>
        <dbReference type="PROSITE" id="PS50113"/>
    </source>
</evidence>
<evidence type="ECO:0000259" key="6">
    <source>
        <dbReference type="PROSITE" id="PS50109"/>
    </source>
</evidence>
<dbReference type="PANTHER" id="PTHR43047:SF72">
    <property type="entry name" value="OSMOSENSING HISTIDINE PROTEIN KINASE SLN1"/>
    <property type="match status" value="1"/>
</dbReference>
<dbReference type="Gene3D" id="3.30.450.40">
    <property type="match status" value="1"/>
</dbReference>
<protein>
    <recommendedName>
        <fullName evidence="2">histidine kinase</fullName>
        <ecNumber evidence="2">2.7.13.3</ecNumber>
    </recommendedName>
</protein>
<dbReference type="CDD" id="cd00075">
    <property type="entry name" value="HATPase"/>
    <property type="match status" value="1"/>
</dbReference>
<keyword evidence="11" id="KW-1185">Reference proteome</keyword>
<keyword evidence="5" id="KW-0597">Phosphoprotein</keyword>
<feature type="domain" description="PAC" evidence="9">
    <location>
        <begin position="208"/>
        <end position="258"/>
    </location>
</feature>
<dbReference type="Pfam" id="PF13188">
    <property type="entry name" value="PAS_8"/>
    <property type="match status" value="1"/>
</dbReference>
<dbReference type="EC" id="2.7.13.3" evidence="2"/>
<keyword evidence="4 10" id="KW-0418">Kinase</keyword>
<dbReference type="Pfam" id="PF02518">
    <property type="entry name" value="HATPase_c"/>
    <property type="match status" value="1"/>
</dbReference>
<dbReference type="EMBL" id="LYOR01000004">
    <property type="protein sequence ID" value="OFV66115.1"/>
    <property type="molecule type" value="Genomic_DNA"/>
</dbReference>
<dbReference type="PROSITE" id="PS50110">
    <property type="entry name" value="RESPONSE_REGULATORY"/>
    <property type="match status" value="1"/>
</dbReference>
<dbReference type="InterPro" id="IPR036890">
    <property type="entry name" value="HATPase_C_sf"/>
</dbReference>
<evidence type="ECO:0000313" key="11">
    <source>
        <dbReference type="Proteomes" id="UP000185779"/>
    </source>
</evidence>
<sequence length="788" mass="89828">MSEVTILVVDDADSTRETIKDVLEEKGYRVLTAEDGVEALRIIEEVGCCDIVLLDLVIPKMDGIEVLRRIKERNCEIEVIIITGFADLDSAIAAVNEGAFGYVQKPVDFRLLDRYIEELLEKQQMRRSLIESEERYRTLFESSPDGIFLLKDVIIECNSEMSRLLGHKMEDIIGRPLSEFAPQVQPGGESSEDVLRARIDAALSGAPQFFEWQVVRADGTVIDTEVTLKAVTIRGEQVIQGIMYDITARKEAEMTLKRRAEFETLIATLSTYFISLRSDEIDYGINCVLEQIGKFSGVDRSYLFLLSNDMRTMSNTHEWCAEGVEPQIKRLQNLPVDRYRWWMEQLKRFEAIHLPSLDYLPPGAKAEKEILESQSIKSLLVVPLVYEKSIAGFIGFDSVKEEKRWDEESITLLKIIGEMVVNALKRREAENALRASEEKYRYLAENAGDVIFTMDTDGNFTFVTKKIEEITGYTVDEILSMNIRDVVTEESYSIAAENLRERLKGEDVPPYEVTVIKKDGSEAFLEVNTSVILSDGRIIGVQGVGRDITLRKKLEDELKQQTRNAQLYLDLMVHDITNFNQVVVGYLDLLRQRGGFDEVTGRYLDIICSEVGKSIELIKNVKILSRLSEWERELHPVDLVQVIKGVIAGTRSTEWFNKRSIEIRFSPDGEEYICMADELITHVFSNLIDNAIKYTPSEDVRVDIELQKDGEFIRVSVIDYGKGIPDDQKEWVFQRYIRAHEGIKGSGIGLSLVWELVGRYKGRVWVEDRVEGDHTKGARFVVMLPAKV</sequence>
<feature type="domain" description="Response regulatory" evidence="7">
    <location>
        <begin position="5"/>
        <end position="120"/>
    </location>
</feature>
<dbReference type="NCBIfam" id="TIGR00229">
    <property type="entry name" value="sensory_box"/>
    <property type="match status" value="2"/>
</dbReference>
<dbReference type="PANTHER" id="PTHR43047">
    <property type="entry name" value="TWO-COMPONENT HISTIDINE PROTEIN KINASE"/>
    <property type="match status" value="1"/>
</dbReference>
<keyword evidence="3" id="KW-0808">Transferase</keyword>
<dbReference type="STRING" id="1839936.SBU_001052"/>
<dbReference type="PRINTS" id="PR00344">
    <property type="entry name" value="BCTRLSENSOR"/>
</dbReference>
<feature type="domain" description="PAS" evidence="8">
    <location>
        <begin position="436"/>
        <end position="506"/>
    </location>
</feature>
<evidence type="ECO:0000259" key="7">
    <source>
        <dbReference type="PROSITE" id="PS50110"/>
    </source>
</evidence>
<name>A0A1F2P4S8_9EURY</name>
<dbReference type="AlphaFoldDB" id="A0A1F2P4S8"/>
<dbReference type="InterPro" id="IPR001789">
    <property type="entry name" value="Sig_transdc_resp-reg_receiver"/>
</dbReference>
<dbReference type="InterPro" id="IPR035965">
    <property type="entry name" value="PAS-like_dom_sf"/>
</dbReference>
<dbReference type="CDD" id="cd00130">
    <property type="entry name" value="PAS"/>
    <property type="match status" value="2"/>
</dbReference>
<dbReference type="SMART" id="SM00086">
    <property type="entry name" value="PAC"/>
    <property type="match status" value="2"/>
</dbReference>
<dbReference type="SUPFAM" id="SSF55781">
    <property type="entry name" value="GAF domain-like"/>
    <property type="match status" value="1"/>
</dbReference>
<dbReference type="GO" id="GO:0006355">
    <property type="term" value="P:regulation of DNA-templated transcription"/>
    <property type="evidence" value="ECO:0007669"/>
    <property type="project" value="InterPro"/>
</dbReference>
<dbReference type="SMART" id="SM00448">
    <property type="entry name" value="REC"/>
    <property type="match status" value="1"/>
</dbReference>
<evidence type="ECO:0000256" key="4">
    <source>
        <dbReference type="ARBA" id="ARBA00022777"/>
    </source>
</evidence>
<dbReference type="SUPFAM" id="SSF55785">
    <property type="entry name" value="PYP-like sensor domain (PAS domain)"/>
    <property type="match status" value="2"/>
</dbReference>
<evidence type="ECO:0000256" key="1">
    <source>
        <dbReference type="ARBA" id="ARBA00000085"/>
    </source>
</evidence>
<dbReference type="InterPro" id="IPR013767">
    <property type="entry name" value="PAS_fold"/>
</dbReference>
<proteinExistence type="predicted"/>
<evidence type="ECO:0000256" key="5">
    <source>
        <dbReference type="PROSITE-ProRule" id="PRU00169"/>
    </source>
</evidence>
<dbReference type="Pfam" id="PF00072">
    <property type="entry name" value="Response_reg"/>
    <property type="match status" value="1"/>
</dbReference>
<dbReference type="GO" id="GO:0000155">
    <property type="term" value="F:phosphorelay sensor kinase activity"/>
    <property type="evidence" value="ECO:0007669"/>
    <property type="project" value="TreeGrafter"/>
</dbReference>
<evidence type="ECO:0000259" key="8">
    <source>
        <dbReference type="PROSITE" id="PS50112"/>
    </source>
</evidence>
<dbReference type="SMART" id="SM00065">
    <property type="entry name" value="GAF"/>
    <property type="match status" value="1"/>
</dbReference>
<dbReference type="SMART" id="SM00387">
    <property type="entry name" value="HATPase_c"/>
    <property type="match status" value="1"/>
</dbReference>
<dbReference type="InterPro" id="IPR005467">
    <property type="entry name" value="His_kinase_dom"/>
</dbReference>
<dbReference type="InterPro" id="IPR029016">
    <property type="entry name" value="GAF-like_dom_sf"/>
</dbReference>
<feature type="domain" description="PAS" evidence="8">
    <location>
        <begin position="132"/>
        <end position="186"/>
    </location>
</feature>
<feature type="domain" description="Histidine kinase" evidence="6">
    <location>
        <begin position="571"/>
        <end position="788"/>
    </location>
</feature>
<evidence type="ECO:0000313" key="10">
    <source>
        <dbReference type="EMBL" id="OFV66115.1"/>
    </source>
</evidence>
<dbReference type="SUPFAM" id="SSF55874">
    <property type="entry name" value="ATPase domain of HSP90 chaperone/DNA topoisomerase II/histidine kinase"/>
    <property type="match status" value="1"/>
</dbReference>
<dbReference type="Gene3D" id="3.30.565.10">
    <property type="entry name" value="Histidine kinase-like ATPase, C-terminal domain"/>
    <property type="match status" value="1"/>
</dbReference>
<dbReference type="Gene3D" id="3.30.450.20">
    <property type="entry name" value="PAS domain"/>
    <property type="match status" value="2"/>
</dbReference>
<dbReference type="Pfam" id="PF00989">
    <property type="entry name" value="PAS"/>
    <property type="match status" value="1"/>
</dbReference>
<dbReference type="InterPro" id="IPR000700">
    <property type="entry name" value="PAS-assoc_C"/>
</dbReference>
<organism evidence="10 11">
    <name type="scientific">Candidatus Syntropharchaeum butanivorans</name>
    <dbReference type="NCBI Taxonomy" id="1839936"/>
    <lineage>
        <taxon>Archaea</taxon>
        <taxon>Methanobacteriati</taxon>
        <taxon>Methanobacteriota</taxon>
        <taxon>Stenosarchaea group</taxon>
        <taxon>Methanomicrobia</taxon>
        <taxon>Methanosarcinales</taxon>
        <taxon>ANME-2 cluster</taxon>
        <taxon>Candidatus Syntropharchaeum</taxon>
    </lineage>
</organism>
<dbReference type="InterPro" id="IPR003018">
    <property type="entry name" value="GAF"/>
</dbReference>
<dbReference type="GO" id="GO:0009927">
    <property type="term" value="F:histidine phosphotransfer kinase activity"/>
    <property type="evidence" value="ECO:0007669"/>
    <property type="project" value="TreeGrafter"/>
</dbReference>
<gene>
    <name evidence="10" type="ORF">SBU_001052</name>
</gene>
<reference evidence="10" key="1">
    <citation type="submission" date="2016-05" db="EMBL/GenBank/DDBJ databases">
        <title>Microbial consortia oxidize butane by reversing methanogenesis.</title>
        <authorList>
            <person name="Laso-Perez R."/>
            <person name="Richter M."/>
            <person name="Wegener G."/>
            <person name="Musat F."/>
        </authorList>
    </citation>
    <scope>NUCLEOTIDE SEQUENCE [LARGE SCALE GENOMIC DNA]</scope>
    <source>
        <strain evidence="10">BOX1</strain>
    </source>
</reference>